<dbReference type="PROSITE" id="PS50231">
    <property type="entry name" value="RICIN_B_LECTIN"/>
    <property type="match status" value="1"/>
</dbReference>
<protein>
    <submittedName>
        <fullName evidence="5">Uncharacterized protein si:cabz01068815.1</fullName>
    </submittedName>
</protein>
<dbReference type="GO" id="GO:0022857">
    <property type="term" value="F:transmembrane transporter activity"/>
    <property type="evidence" value="ECO:0007669"/>
    <property type="project" value="InterPro"/>
</dbReference>
<feature type="domain" description="Ricin B lectin" evidence="4">
    <location>
        <begin position="16"/>
        <end position="132"/>
    </location>
</feature>
<proteinExistence type="predicted"/>
<dbReference type="GO" id="GO:0046982">
    <property type="term" value="F:protein heterodimerization activity"/>
    <property type="evidence" value="ECO:0007669"/>
    <property type="project" value="InterPro"/>
</dbReference>
<accession>A0AAV1EJ83</accession>
<feature type="region of interest" description="Disordered" evidence="1">
    <location>
        <begin position="243"/>
        <end position="271"/>
    </location>
</feature>
<dbReference type="Gene3D" id="2.80.10.50">
    <property type="match status" value="1"/>
</dbReference>
<dbReference type="SMART" id="SM00458">
    <property type="entry name" value="RICIN"/>
    <property type="match status" value="1"/>
</dbReference>
<reference evidence="5" key="1">
    <citation type="submission" date="2023-08" db="EMBL/GenBank/DDBJ databases">
        <authorList>
            <person name="Alioto T."/>
            <person name="Alioto T."/>
            <person name="Gomez Garrido J."/>
        </authorList>
    </citation>
    <scope>NUCLEOTIDE SEQUENCE</scope>
</reference>
<evidence type="ECO:0000313" key="5">
    <source>
        <dbReference type="EMBL" id="CAJ1048692.1"/>
    </source>
</evidence>
<dbReference type="InterPro" id="IPR052678">
    <property type="entry name" value="OST-beta_subunit"/>
</dbReference>
<dbReference type="InterPro" id="IPR000772">
    <property type="entry name" value="Ricin_B_lectin"/>
</dbReference>
<feature type="signal peptide" evidence="3">
    <location>
        <begin position="1"/>
        <end position="18"/>
    </location>
</feature>
<evidence type="ECO:0000256" key="3">
    <source>
        <dbReference type="SAM" id="SignalP"/>
    </source>
</evidence>
<keyword evidence="6" id="KW-1185">Reference proteome</keyword>
<evidence type="ECO:0000313" key="6">
    <source>
        <dbReference type="Proteomes" id="UP001178508"/>
    </source>
</evidence>
<dbReference type="Proteomes" id="UP001178508">
    <property type="component" value="Chromosome 1"/>
</dbReference>
<name>A0AAV1EJ83_XYRNO</name>
<keyword evidence="2" id="KW-0472">Membrane</keyword>
<dbReference type="Pfam" id="PF15048">
    <property type="entry name" value="OSTbeta"/>
    <property type="match status" value="1"/>
</dbReference>
<gene>
    <name evidence="5" type="ORF">XNOV1_A021161</name>
</gene>
<dbReference type="InterPro" id="IPR035992">
    <property type="entry name" value="Ricin_B-like_lectins"/>
</dbReference>
<feature type="region of interest" description="Disordered" evidence="1">
    <location>
        <begin position="290"/>
        <end position="340"/>
    </location>
</feature>
<evidence type="ECO:0000259" key="4">
    <source>
        <dbReference type="SMART" id="SM00458"/>
    </source>
</evidence>
<organism evidence="5 6">
    <name type="scientific">Xyrichtys novacula</name>
    <name type="common">Pearly razorfish</name>
    <name type="synonym">Hemipteronotus novacula</name>
    <dbReference type="NCBI Taxonomy" id="13765"/>
    <lineage>
        <taxon>Eukaryota</taxon>
        <taxon>Metazoa</taxon>
        <taxon>Chordata</taxon>
        <taxon>Craniata</taxon>
        <taxon>Vertebrata</taxon>
        <taxon>Euteleostomi</taxon>
        <taxon>Actinopterygii</taxon>
        <taxon>Neopterygii</taxon>
        <taxon>Teleostei</taxon>
        <taxon>Neoteleostei</taxon>
        <taxon>Acanthomorphata</taxon>
        <taxon>Eupercaria</taxon>
        <taxon>Labriformes</taxon>
        <taxon>Labridae</taxon>
        <taxon>Xyrichtys</taxon>
    </lineage>
</organism>
<feature type="chain" id="PRO_5043762909" evidence="3">
    <location>
        <begin position="19"/>
        <end position="340"/>
    </location>
</feature>
<dbReference type="PANTHER" id="PTHR36129:SF3">
    <property type="match status" value="1"/>
</dbReference>
<dbReference type="GO" id="GO:0015721">
    <property type="term" value="P:bile acid and bile salt transport"/>
    <property type="evidence" value="ECO:0007669"/>
    <property type="project" value="InterPro"/>
</dbReference>
<dbReference type="AlphaFoldDB" id="A0AAV1EJ83"/>
<dbReference type="GO" id="GO:0005886">
    <property type="term" value="C:plasma membrane"/>
    <property type="evidence" value="ECO:0007669"/>
    <property type="project" value="InterPro"/>
</dbReference>
<dbReference type="EMBL" id="OY660864">
    <property type="protein sequence ID" value="CAJ1048692.1"/>
    <property type="molecule type" value="Genomic_DNA"/>
</dbReference>
<sequence length="340" mass="38288">MFAVRIHLFLLLLAPAAAFMVYNTKRSLCLQETADSGEVVLSRCDLDSEAQQWIWMDQSMLMNVASSRCMAALQGRHLRTLPCKGSDVDNTKLQWECDRNRLINRNLSMLLSVDGRHPVLSHDSKQSRWRSVDGGDICLERLRSKRASGEPDEFEDAGEQAGGRAALTEEQREYLRWFYRTEDPTIWKFVLLGLAFVCLLIGFLLLGMGAMANKNRKKIAKYKAAAALAQKGEGEQLRVLSELRDDSSATPSPSPNRLQNVNKPPPANGELTELRAGDIVVTWKDGNTSCLYDNAAPEEEQPEEHQEEQQVEQQVEQHTEQQVEVLGDELVSDEPTKTEE</sequence>
<evidence type="ECO:0000256" key="1">
    <source>
        <dbReference type="SAM" id="MobiDB-lite"/>
    </source>
</evidence>
<dbReference type="InterPro" id="IPR029387">
    <property type="entry name" value="OSTbeta"/>
</dbReference>
<keyword evidence="2" id="KW-1133">Transmembrane helix</keyword>
<feature type="compositionally biased region" description="Polar residues" evidence="1">
    <location>
        <begin position="248"/>
        <end position="262"/>
    </location>
</feature>
<dbReference type="SUPFAM" id="SSF50370">
    <property type="entry name" value="Ricin B-like lectins"/>
    <property type="match status" value="1"/>
</dbReference>
<dbReference type="CDD" id="cd23385">
    <property type="entry name" value="beta-trefoil_Ricin_MRC-like"/>
    <property type="match status" value="1"/>
</dbReference>
<dbReference type="Pfam" id="PF24562">
    <property type="entry name" value="CysR_MRC2_N"/>
    <property type="match status" value="1"/>
</dbReference>
<evidence type="ECO:0000256" key="2">
    <source>
        <dbReference type="SAM" id="Phobius"/>
    </source>
</evidence>
<keyword evidence="2" id="KW-0812">Transmembrane</keyword>
<dbReference type="PANTHER" id="PTHR36129">
    <property type="entry name" value="ORGANIC SOLUTE TRANSPORTER SUBUNIT BETA-RELATED"/>
    <property type="match status" value="1"/>
</dbReference>
<keyword evidence="3" id="KW-0732">Signal</keyword>
<feature type="transmembrane region" description="Helical" evidence="2">
    <location>
        <begin position="186"/>
        <end position="212"/>
    </location>
</feature>